<feature type="binding site" evidence="4">
    <location>
        <position position="135"/>
    </location>
    <ligand>
        <name>Mn(2+)</name>
        <dbReference type="ChEBI" id="CHEBI:29035"/>
        <label>1</label>
    </ligand>
</feature>
<dbReference type="GO" id="GO:0033389">
    <property type="term" value="P:putrescine biosynthetic process from arginine, via agmatine"/>
    <property type="evidence" value="ECO:0007669"/>
    <property type="project" value="TreeGrafter"/>
</dbReference>
<dbReference type="EMBL" id="DWYA01000047">
    <property type="protein sequence ID" value="HJB39651.1"/>
    <property type="molecule type" value="Genomic_DNA"/>
</dbReference>
<sequence>MDKNIQTFLACEAAFSDAKTVLFGAPFDGTTSFRPGTRFGPSAIRSESFGIETYSPYCDRDLTDCAIYDGGDLELPFGNTERVLSMIEDYTEQVLSAGKRFVMLGGEHLVTLGSLRAVCRRYPDLHIIHLDAHTDLRTDYLGEALSHSTVLYHAWKLVGDGRIFQFGIRSGEKYEFEFAKQHTALRKFDLQGFEEIVKALEGKPVYFTLDLDVLDPSIFCGTGTPEAGGVTFKELMQAILQLNRLNIVGCDINELSPHYDHSGTSTAVACKVTREILLQLTSDFS</sequence>
<organism evidence="5 6">
    <name type="scientific">Candidatus Ruthenibacterium avium</name>
    <dbReference type="NCBI Taxonomy" id="2838751"/>
    <lineage>
        <taxon>Bacteria</taxon>
        <taxon>Bacillati</taxon>
        <taxon>Bacillota</taxon>
        <taxon>Clostridia</taxon>
        <taxon>Eubacteriales</taxon>
        <taxon>Oscillospiraceae</taxon>
        <taxon>Ruthenibacterium</taxon>
    </lineage>
</organism>
<keyword evidence="3 5" id="KW-0378">Hydrolase</keyword>
<protein>
    <submittedName>
        <fullName evidence="5">Agmatinase</fullName>
        <ecNumber evidence="5">3.5.3.11</ecNumber>
    </submittedName>
</protein>
<evidence type="ECO:0000256" key="2">
    <source>
        <dbReference type="ARBA" id="ARBA00022723"/>
    </source>
</evidence>
<name>A0A9D2S1B1_9FIRM</name>
<dbReference type="PANTHER" id="PTHR11358:SF26">
    <property type="entry name" value="GUANIDINO ACID HYDROLASE, MITOCHONDRIAL"/>
    <property type="match status" value="1"/>
</dbReference>
<dbReference type="SUPFAM" id="SSF52768">
    <property type="entry name" value="Arginase/deacetylase"/>
    <property type="match status" value="1"/>
</dbReference>
<reference evidence="5" key="1">
    <citation type="journal article" date="2021" name="PeerJ">
        <title>Extensive microbial diversity within the chicken gut microbiome revealed by metagenomics and culture.</title>
        <authorList>
            <person name="Gilroy R."/>
            <person name="Ravi A."/>
            <person name="Getino M."/>
            <person name="Pursley I."/>
            <person name="Horton D.L."/>
            <person name="Alikhan N.F."/>
            <person name="Baker D."/>
            <person name="Gharbi K."/>
            <person name="Hall N."/>
            <person name="Watson M."/>
            <person name="Adriaenssens E.M."/>
            <person name="Foster-Nyarko E."/>
            <person name="Jarju S."/>
            <person name="Secka A."/>
            <person name="Antonio M."/>
            <person name="Oren A."/>
            <person name="Chaudhuri R.R."/>
            <person name="La Ragione R."/>
            <person name="Hildebrand F."/>
            <person name="Pallen M.J."/>
        </authorList>
    </citation>
    <scope>NUCLEOTIDE SEQUENCE</scope>
    <source>
        <strain evidence="5">ChiBcec8-14828</strain>
    </source>
</reference>
<dbReference type="GO" id="GO:0008783">
    <property type="term" value="F:agmatinase activity"/>
    <property type="evidence" value="ECO:0007669"/>
    <property type="project" value="UniProtKB-EC"/>
</dbReference>
<reference evidence="5" key="2">
    <citation type="submission" date="2021-04" db="EMBL/GenBank/DDBJ databases">
        <authorList>
            <person name="Gilroy R."/>
        </authorList>
    </citation>
    <scope>NUCLEOTIDE SEQUENCE</scope>
    <source>
        <strain evidence="5">ChiBcec8-14828</strain>
    </source>
</reference>
<feature type="binding site" evidence="4">
    <location>
        <position position="210"/>
    </location>
    <ligand>
        <name>Mn(2+)</name>
        <dbReference type="ChEBI" id="CHEBI:29035"/>
        <label>1</label>
    </ligand>
</feature>
<proteinExistence type="inferred from homology"/>
<dbReference type="PIRSF" id="PIRSF036979">
    <property type="entry name" value="Arginase"/>
    <property type="match status" value="1"/>
</dbReference>
<comment type="caution">
    <text evidence="5">The sequence shown here is derived from an EMBL/GenBank/DDBJ whole genome shotgun (WGS) entry which is preliminary data.</text>
</comment>
<evidence type="ECO:0000256" key="4">
    <source>
        <dbReference type="PIRSR" id="PIRSR036979-1"/>
    </source>
</evidence>
<dbReference type="NCBIfam" id="TIGR01230">
    <property type="entry name" value="agmatinase"/>
    <property type="match status" value="1"/>
</dbReference>
<feature type="binding site" evidence="4">
    <location>
        <position position="133"/>
    </location>
    <ligand>
        <name>Mn(2+)</name>
        <dbReference type="ChEBI" id="CHEBI:29035"/>
        <label>1</label>
    </ligand>
</feature>
<comment type="cofactor">
    <cofactor evidence="4">
        <name>Mn(2+)</name>
        <dbReference type="ChEBI" id="CHEBI:29035"/>
    </cofactor>
    <text evidence="4">Binds 2 manganese ions per subunit.</text>
</comment>
<dbReference type="Pfam" id="PF00491">
    <property type="entry name" value="Arginase"/>
    <property type="match status" value="1"/>
</dbReference>
<feature type="binding site" evidence="4">
    <location>
        <position position="212"/>
    </location>
    <ligand>
        <name>Mn(2+)</name>
        <dbReference type="ChEBI" id="CHEBI:29035"/>
        <label>1</label>
    </ligand>
</feature>
<dbReference type="PRINTS" id="PR00116">
    <property type="entry name" value="ARGINASE"/>
</dbReference>
<evidence type="ECO:0000256" key="1">
    <source>
        <dbReference type="ARBA" id="ARBA00009227"/>
    </source>
</evidence>
<dbReference type="PROSITE" id="PS51409">
    <property type="entry name" value="ARGINASE_2"/>
    <property type="match status" value="1"/>
</dbReference>
<dbReference type="EC" id="3.5.3.11" evidence="5"/>
<dbReference type="GO" id="GO:0046872">
    <property type="term" value="F:metal ion binding"/>
    <property type="evidence" value="ECO:0007669"/>
    <property type="project" value="UniProtKB-KW"/>
</dbReference>
<evidence type="ECO:0000313" key="5">
    <source>
        <dbReference type="EMBL" id="HJB39651.1"/>
    </source>
</evidence>
<dbReference type="PANTHER" id="PTHR11358">
    <property type="entry name" value="ARGINASE/AGMATINASE"/>
    <property type="match status" value="1"/>
</dbReference>
<accession>A0A9D2S1B1</accession>
<dbReference type="CDD" id="cd11593">
    <property type="entry name" value="Agmatinase-like_2"/>
    <property type="match status" value="1"/>
</dbReference>
<dbReference type="Proteomes" id="UP000824209">
    <property type="component" value="Unassembled WGS sequence"/>
</dbReference>
<dbReference type="InterPro" id="IPR005925">
    <property type="entry name" value="Agmatinase-rel"/>
</dbReference>
<gene>
    <name evidence="5" type="primary">speB</name>
    <name evidence="5" type="ORF">H9943_04560</name>
</gene>
<feature type="binding site" evidence="4">
    <location>
        <position position="131"/>
    </location>
    <ligand>
        <name>Mn(2+)</name>
        <dbReference type="ChEBI" id="CHEBI:29035"/>
        <label>1</label>
    </ligand>
</feature>
<keyword evidence="4" id="KW-0464">Manganese</keyword>
<dbReference type="AlphaFoldDB" id="A0A9D2S1B1"/>
<evidence type="ECO:0000256" key="3">
    <source>
        <dbReference type="ARBA" id="ARBA00022801"/>
    </source>
</evidence>
<dbReference type="InterPro" id="IPR006035">
    <property type="entry name" value="Ureohydrolase"/>
</dbReference>
<dbReference type="InterPro" id="IPR023696">
    <property type="entry name" value="Ureohydrolase_dom_sf"/>
</dbReference>
<comment type="similarity">
    <text evidence="1">Belongs to the arginase family. Agmatinase subfamily.</text>
</comment>
<evidence type="ECO:0000313" key="6">
    <source>
        <dbReference type="Proteomes" id="UP000824209"/>
    </source>
</evidence>
<dbReference type="Gene3D" id="3.40.800.10">
    <property type="entry name" value="Ureohydrolase domain"/>
    <property type="match status" value="1"/>
</dbReference>
<keyword evidence="2 4" id="KW-0479">Metal-binding</keyword>
<feature type="binding site" evidence="4">
    <location>
        <position position="108"/>
    </location>
    <ligand>
        <name>Mn(2+)</name>
        <dbReference type="ChEBI" id="CHEBI:29035"/>
        <label>1</label>
    </ligand>
</feature>